<evidence type="ECO:0000313" key="5">
    <source>
        <dbReference type="EMBL" id="AYD90263.1"/>
    </source>
</evidence>
<dbReference type="Pfam" id="PF13439">
    <property type="entry name" value="Glyco_transf_4"/>
    <property type="match status" value="1"/>
</dbReference>
<keyword evidence="6" id="KW-1185">Reference proteome</keyword>
<sequence length="924" mass="99704">MNRQTGSAPASLRLPTRGGRGPRVAMLVFNDAHNDSRVLKEAATLRDAGATVRIFAVSRASAGFSEGREPVSSGVDIHRSQEFSLERVAPGVARMRSWLNGNSVAEGVHEGGVSSAAAVEAVGALSAVAPDSGHGTGGSGGGLGSATMGQQKEASAPSGTGRVPGTSSLLGRARRVLRETSSSVVALQADMGMRAYKTLALSTYWLRTARAALDWSPDVVHANDGNTLAPALWIVERCGARLVYDAHELWLDRNVRADRLLAPRVEAAIEARGVARADAVITVSPSIVRWMAEHYQMPSPPVLVRNVPVAGPAPDRSRGRLRELAGLGPDTQVIAYGGRITTSRGIEETIAALPALPETVHLVMLGYGEPDYLPTLWDLAARHGVTHRVHQVGPVAPHAVSEALSDADISVVHVRPTCLSYRYALPNKLFESIRGGVPVAAADLPDIRSVVERLGVGEVFSGEDPADLALTIRQILADPQRYRDAALAAGQHLTWQSESVALLGAYRRALLGPARARLDSRSSSGSRRGRVLILSFSPIVSDARVLKQVRLLSPTYEVTTCGYGQAPEGVVAHVQIPDELVSWRLDRASLIARRFSRVQATQEVVSWARKHLPVGAWDVVLANDAETVPLALSLRPLGGVHADLHEYAPRQKEGVLRWRLFVAPYVRWLCRRYVARADSVTTVAQGLAQAYRREYGIRAGVVTNATPYHDTVVTPPSRPLRLVHSGAALPDRHLDRMIEAVGRTRREVTFDLYLTRNDPDLIERLRQQAAELPPGRVRVLDPVPYSQLVETLSGYDVGVFCLPPVSFNYKHALPNKLFDFVQARLAVVVSPSPEMAQVVRQHGLGVVTEDFSASSLAEALDTLTDQDVARAKRASDQAARLLSAEQQMAGWTQAVAVLERRARAQDPSLLPSSGLAGLAEGEDR</sequence>
<feature type="compositionally biased region" description="Gly residues" evidence="3">
    <location>
        <begin position="134"/>
        <end position="144"/>
    </location>
</feature>
<feature type="region of interest" description="Disordered" evidence="3">
    <location>
        <begin position="130"/>
        <end position="167"/>
    </location>
</feature>
<dbReference type="PANTHER" id="PTHR12526:SF600">
    <property type="entry name" value="GLYCOSYL TRANSFERASE GROUP 1"/>
    <property type="match status" value="1"/>
</dbReference>
<dbReference type="InterPro" id="IPR028098">
    <property type="entry name" value="Glyco_trans_4-like_N"/>
</dbReference>
<accession>A0ABM6Z4X7</accession>
<dbReference type="PANTHER" id="PTHR12526">
    <property type="entry name" value="GLYCOSYLTRANSFERASE"/>
    <property type="match status" value="1"/>
</dbReference>
<dbReference type="EMBL" id="CP032514">
    <property type="protein sequence ID" value="AYD90263.1"/>
    <property type="molecule type" value="Genomic_DNA"/>
</dbReference>
<evidence type="ECO:0000256" key="1">
    <source>
        <dbReference type="ARBA" id="ARBA00022676"/>
    </source>
</evidence>
<dbReference type="Proteomes" id="UP000273001">
    <property type="component" value="Chromosome"/>
</dbReference>
<protein>
    <submittedName>
        <fullName evidence="5">Glycosyltransferase</fullName>
    </submittedName>
</protein>
<evidence type="ECO:0000256" key="2">
    <source>
        <dbReference type="ARBA" id="ARBA00022679"/>
    </source>
</evidence>
<keyword evidence="1" id="KW-0328">Glycosyltransferase</keyword>
<name>A0ABM6Z4X7_9ACTO</name>
<keyword evidence="2" id="KW-0808">Transferase</keyword>
<dbReference type="Gene3D" id="3.40.50.2000">
    <property type="entry name" value="Glycogen Phosphorylase B"/>
    <property type="match status" value="3"/>
</dbReference>
<proteinExistence type="predicted"/>
<dbReference type="Pfam" id="PF13692">
    <property type="entry name" value="Glyco_trans_1_4"/>
    <property type="match status" value="2"/>
</dbReference>
<feature type="compositionally biased region" description="Low complexity" evidence="3">
    <location>
        <begin position="907"/>
        <end position="924"/>
    </location>
</feature>
<feature type="region of interest" description="Disordered" evidence="3">
    <location>
        <begin position="905"/>
        <end position="924"/>
    </location>
</feature>
<dbReference type="RefSeq" id="WP_120205034.1">
    <property type="nucleotide sequence ID" value="NZ_CP032514.1"/>
</dbReference>
<evidence type="ECO:0000313" key="6">
    <source>
        <dbReference type="Proteomes" id="UP000273001"/>
    </source>
</evidence>
<dbReference type="SUPFAM" id="SSF53756">
    <property type="entry name" value="UDP-Glycosyltransferase/glycogen phosphorylase"/>
    <property type="match status" value="2"/>
</dbReference>
<gene>
    <name evidence="5" type="ORF">D5R93_10045</name>
</gene>
<evidence type="ECO:0000256" key="3">
    <source>
        <dbReference type="SAM" id="MobiDB-lite"/>
    </source>
</evidence>
<evidence type="ECO:0000259" key="4">
    <source>
        <dbReference type="Pfam" id="PF13439"/>
    </source>
</evidence>
<feature type="domain" description="Glycosyltransferase subfamily 4-like N-terminal" evidence="4">
    <location>
        <begin position="196"/>
        <end position="304"/>
    </location>
</feature>
<organism evidence="5 6">
    <name type="scientific">Actinomyces lilanjuaniae</name>
    <dbReference type="NCBI Taxonomy" id="2321394"/>
    <lineage>
        <taxon>Bacteria</taxon>
        <taxon>Bacillati</taxon>
        <taxon>Actinomycetota</taxon>
        <taxon>Actinomycetes</taxon>
        <taxon>Actinomycetales</taxon>
        <taxon>Actinomycetaceae</taxon>
        <taxon>Actinomyces</taxon>
    </lineage>
</organism>
<reference evidence="5 6" key="1">
    <citation type="submission" date="2018-09" db="EMBL/GenBank/DDBJ databases">
        <authorList>
            <person name="Li J."/>
        </authorList>
    </citation>
    <scope>NUCLEOTIDE SEQUENCE [LARGE SCALE GENOMIC DNA]</scope>
    <source>
        <strain evidence="5 6">2129</strain>
    </source>
</reference>